<reference evidence="1 2" key="1">
    <citation type="submission" date="2023-03" db="EMBL/GenBank/DDBJ databases">
        <title>Genome insight into feeding habits of ladybird beetles.</title>
        <authorList>
            <person name="Li H.-S."/>
            <person name="Huang Y.-H."/>
            <person name="Pang H."/>
        </authorList>
    </citation>
    <scope>NUCLEOTIDE SEQUENCE [LARGE SCALE GENOMIC DNA]</scope>
    <source>
        <strain evidence="1">SYSU_2023b</strain>
        <tissue evidence="1">Whole body</tissue>
    </source>
</reference>
<keyword evidence="2" id="KW-1185">Reference proteome</keyword>
<organism evidence="1 2">
    <name type="scientific">Henosepilachna vigintioctopunctata</name>
    <dbReference type="NCBI Taxonomy" id="420089"/>
    <lineage>
        <taxon>Eukaryota</taxon>
        <taxon>Metazoa</taxon>
        <taxon>Ecdysozoa</taxon>
        <taxon>Arthropoda</taxon>
        <taxon>Hexapoda</taxon>
        <taxon>Insecta</taxon>
        <taxon>Pterygota</taxon>
        <taxon>Neoptera</taxon>
        <taxon>Endopterygota</taxon>
        <taxon>Coleoptera</taxon>
        <taxon>Polyphaga</taxon>
        <taxon>Cucujiformia</taxon>
        <taxon>Coccinelloidea</taxon>
        <taxon>Coccinellidae</taxon>
        <taxon>Epilachninae</taxon>
        <taxon>Epilachnini</taxon>
        <taxon>Henosepilachna</taxon>
    </lineage>
</organism>
<accession>A0AAW1V2V9</accession>
<evidence type="ECO:0000313" key="2">
    <source>
        <dbReference type="Proteomes" id="UP001431783"/>
    </source>
</evidence>
<evidence type="ECO:0000313" key="1">
    <source>
        <dbReference type="EMBL" id="KAK9886622.1"/>
    </source>
</evidence>
<protein>
    <submittedName>
        <fullName evidence="1">Uncharacterized protein</fullName>
    </submittedName>
</protein>
<comment type="caution">
    <text evidence="1">The sequence shown here is derived from an EMBL/GenBank/DDBJ whole genome shotgun (WGS) entry which is preliminary data.</text>
</comment>
<dbReference type="EMBL" id="JARQZJ010000101">
    <property type="protein sequence ID" value="KAK9886622.1"/>
    <property type="molecule type" value="Genomic_DNA"/>
</dbReference>
<dbReference type="AlphaFoldDB" id="A0AAW1V2V9"/>
<proteinExistence type="predicted"/>
<name>A0AAW1V2V9_9CUCU</name>
<gene>
    <name evidence="1" type="ORF">WA026_017545</name>
</gene>
<dbReference type="Proteomes" id="UP001431783">
    <property type="component" value="Unassembled WGS sequence"/>
</dbReference>
<sequence>MKRYRLGHRHINLETNVSSASNCNRISSIFLSVVFTDLTDFSYKFGRPFLYHTDTAQCSFYFKLIVYGFMEINGYCYPLVLEMRTLLTMVVTVHPAVEGFFEAFQCLERIEMNVNENGSLGQF</sequence>